<keyword evidence="4 9" id="KW-0931">ER-Golgi transport</keyword>
<evidence type="ECO:0000313" key="10">
    <source>
        <dbReference type="EMBL" id="PFX19111.1"/>
    </source>
</evidence>
<dbReference type="InterPro" id="IPR007233">
    <property type="entry name" value="TRAPPC"/>
</dbReference>
<keyword evidence="5 9" id="KW-0333">Golgi apparatus</keyword>
<comment type="caution">
    <text evidence="10">The sequence shown here is derived from an EMBL/GenBank/DDBJ whole genome shotgun (WGS) entry which is preliminary data.</text>
</comment>
<evidence type="ECO:0000256" key="8">
    <source>
        <dbReference type="ARBA" id="ARBA00046941"/>
    </source>
</evidence>
<evidence type="ECO:0000256" key="7">
    <source>
        <dbReference type="ARBA" id="ARBA00046052"/>
    </source>
</evidence>
<evidence type="ECO:0000256" key="5">
    <source>
        <dbReference type="ARBA" id="ARBA00023034"/>
    </source>
</evidence>
<keyword evidence="3 9" id="KW-0256">Endoplasmic reticulum</keyword>
<dbReference type="InterPro" id="IPR036034">
    <property type="entry name" value="PDZ_sf"/>
</dbReference>
<dbReference type="Proteomes" id="UP000225706">
    <property type="component" value="Unassembled WGS sequence"/>
</dbReference>
<keyword evidence="11" id="KW-1185">Reference proteome</keyword>
<dbReference type="InterPro" id="IPR011012">
    <property type="entry name" value="Longin-like_dom_sf"/>
</dbReference>
<evidence type="ECO:0000256" key="9">
    <source>
        <dbReference type="RuleBase" id="RU366065"/>
    </source>
</evidence>
<evidence type="ECO:0000256" key="2">
    <source>
        <dbReference type="ARBA" id="ARBA00022448"/>
    </source>
</evidence>
<sequence length="221" mass="25162">MAIFSVYILNRAGGLIYHYDHFTPKSEVEKTFSYPLDIMLREDDKLVVIFGERDGIKVGHALLGINGEPVTGKRLPDGREAMEVIKNQENYPISLKFGRPKLTTNERIMLASMFHPLYAISAKLSPEQRSSGIEVLEADSFKLHCYQTHTGLKFIVLTDPKQLGMDNFLKKIYELYSDFALKNPFYSLDMPIRCELFDTNLQKALDQAEKSNLYSSNPSLA</sequence>
<dbReference type="GO" id="GO:0005794">
    <property type="term" value="C:Golgi apparatus"/>
    <property type="evidence" value="ECO:0007669"/>
    <property type="project" value="UniProtKB-SubCell"/>
</dbReference>
<evidence type="ECO:0000256" key="6">
    <source>
        <dbReference type="ARBA" id="ARBA00038179"/>
    </source>
</evidence>
<dbReference type="GO" id="GO:0005783">
    <property type="term" value="C:endoplasmic reticulum"/>
    <property type="evidence" value="ECO:0007669"/>
    <property type="project" value="UniProtKB-SubCell"/>
</dbReference>
<comment type="function">
    <text evidence="7">Core component of the TRAPP complexes which has a function of guanine nucleotide exchange factor activity for Rab1 GTPase. Plays a role in vesicular transport from endoplasmic reticulum to Golgi and autophagy. May play a role in dendrite postsynaptic membrane trafficking.</text>
</comment>
<dbReference type="SMART" id="SM01399">
    <property type="entry name" value="Sybindin"/>
    <property type="match status" value="1"/>
</dbReference>
<name>A0A2B4RNC1_STYPI</name>
<dbReference type="SUPFAM" id="SSF50156">
    <property type="entry name" value="PDZ domain-like"/>
    <property type="match status" value="1"/>
</dbReference>
<dbReference type="Pfam" id="PF04099">
    <property type="entry name" value="Sybindin"/>
    <property type="match status" value="1"/>
</dbReference>
<dbReference type="CDD" id="cd14856">
    <property type="entry name" value="TRAPPC4_synbindin"/>
    <property type="match status" value="1"/>
</dbReference>
<gene>
    <name evidence="10" type="primary">Trappc4</name>
    <name evidence="10" type="ORF">AWC38_SpisGene16490</name>
</gene>
<protein>
    <recommendedName>
        <fullName evidence="9">Trafficking protein particle complex subunit</fullName>
    </recommendedName>
</protein>
<dbReference type="EMBL" id="LSMT01000377">
    <property type="protein sequence ID" value="PFX19111.1"/>
    <property type="molecule type" value="Genomic_DNA"/>
</dbReference>
<dbReference type="FunFam" id="3.30.450.70:FF:000009">
    <property type="entry name" value="Trafficking protein particle complex 4"/>
    <property type="match status" value="1"/>
</dbReference>
<dbReference type="PANTHER" id="PTHR23249:SF15">
    <property type="entry name" value="TRAFFICKING PROTEIN PARTICLE COMPLEX SUBUNIT 4"/>
    <property type="match status" value="1"/>
</dbReference>
<evidence type="ECO:0000256" key="4">
    <source>
        <dbReference type="ARBA" id="ARBA00022892"/>
    </source>
</evidence>
<dbReference type="GO" id="GO:0006888">
    <property type="term" value="P:endoplasmic reticulum to Golgi vesicle-mediated transport"/>
    <property type="evidence" value="ECO:0007669"/>
    <property type="project" value="UniProtKB-UniRule"/>
</dbReference>
<evidence type="ECO:0000256" key="1">
    <source>
        <dbReference type="ARBA" id="ARBA00004555"/>
    </source>
</evidence>
<comment type="subunit">
    <text evidence="9">Part of the multisubunit transport protein particle (TRAPP) complex.</text>
</comment>
<dbReference type="STRING" id="50429.A0A2B4RNC1"/>
<comment type="subunit">
    <text evidence="8">Component of the multisubunit TRAPP (transport protein particle) complex, which includes at least TRAPPC2, TRAPPC2L, TRAPPC3, TRAPPC3L, TRAPPC4, TRAPPC5, TRAPPC8, TRAPPC9, TRAPPC10, TRAPPC11 and TRAPPC12. Interacts with SDC2.</text>
</comment>
<dbReference type="GO" id="GO:0030008">
    <property type="term" value="C:TRAPP complex"/>
    <property type="evidence" value="ECO:0007669"/>
    <property type="project" value="UniProtKB-UniRule"/>
</dbReference>
<evidence type="ECO:0000256" key="3">
    <source>
        <dbReference type="ARBA" id="ARBA00022824"/>
    </source>
</evidence>
<dbReference type="PANTHER" id="PTHR23249">
    <property type="entry name" value="TRAFFICKING PROTEIN PARTICLE COMPLEX SUBUNIT"/>
    <property type="match status" value="1"/>
</dbReference>
<organism evidence="10 11">
    <name type="scientific">Stylophora pistillata</name>
    <name type="common">Smooth cauliflower coral</name>
    <dbReference type="NCBI Taxonomy" id="50429"/>
    <lineage>
        <taxon>Eukaryota</taxon>
        <taxon>Metazoa</taxon>
        <taxon>Cnidaria</taxon>
        <taxon>Anthozoa</taxon>
        <taxon>Hexacorallia</taxon>
        <taxon>Scleractinia</taxon>
        <taxon>Astrocoeniina</taxon>
        <taxon>Pocilloporidae</taxon>
        <taxon>Stylophora</taxon>
    </lineage>
</organism>
<dbReference type="AlphaFoldDB" id="A0A2B4RNC1"/>
<dbReference type="SUPFAM" id="SSF64356">
    <property type="entry name" value="SNARE-like"/>
    <property type="match status" value="1"/>
</dbReference>
<reference evidence="11" key="1">
    <citation type="journal article" date="2017" name="bioRxiv">
        <title>Comparative analysis of the genomes of Stylophora pistillata and Acropora digitifera provides evidence for extensive differences between species of corals.</title>
        <authorList>
            <person name="Voolstra C.R."/>
            <person name="Li Y."/>
            <person name="Liew Y.J."/>
            <person name="Baumgarten S."/>
            <person name="Zoccola D."/>
            <person name="Flot J.-F."/>
            <person name="Tambutte S."/>
            <person name="Allemand D."/>
            <person name="Aranda M."/>
        </authorList>
    </citation>
    <scope>NUCLEOTIDE SEQUENCE [LARGE SCALE GENOMIC DNA]</scope>
</reference>
<comment type="subcellular location">
    <subcellularLocation>
        <location evidence="9">Endoplasmic reticulum</location>
    </subcellularLocation>
    <subcellularLocation>
        <location evidence="9">Golgi apparatus</location>
        <location evidence="9">cis-Golgi network</location>
    </subcellularLocation>
    <subcellularLocation>
        <location evidence="1">Golgi apparatus</location>
    </subcellularLocation>
</comment>
<keyword evidence="2 9" id="KW-0813">Transport</keyword>
<comment type="similarity">
    <text evidence="6">Belongs to the TRAPP small subunits family. TRAPPC4 subfamily.</text>
</comment>
<dbReference type="Gene3D" id="3.30.450.70">
    <property type="match status" value="1"/>
</dbReference>
<accession>A0A2B4RNC1</accession>
<proteinExistence type="inferred from homology"/>
<dbReference type="OrthoDB" id="246406at2759"/>
<evidence type="ECO:0000313" key="11">
    <source>
        <dbReference type="Proteomes" id="UP000225706"/>
    </source>
</evidence>